<dbReference type="EMBL" id="JAPWTJ010000670">
    <property type="protein sequence ID" value="KAJ8976452.1"/>
    <property type="molecule type" value="Genomic_DNA"/>
</dbReference>
<organism evidence="1 2">
    <name type="scientific">Molorchus minor</name>
    <dbReference type="NCBI Taxonomy" id="1323400"/>
    <lineage>
        <taxon>Eukaryota</taxon>
        <taxon>Metazoa</taxon>
        <taxon>Ecdysozoa</taxon>
        <taxon>Arthropoda</taxon>
        <taxon>Hexapoda</taxon>
        <taxon>Insecta</taxon>
        <taxon>Pterygota</taxon>
        <taxon>Neoptera</taxon>
        <taxon>Endopterygota</taxon>
        <taxon>Coleoptera</taxon>
        <taxon>Polyphaga</taxon>
        <taxon>Cucujiformia</taxon>
        <taxon>Chrysomeloidea</taxon>
        <taxon>Cerambycidae</taxon>
        <taxon>Lamiinae</taxon>
        <taxon>Monochamini</taxon>
        <taxon>Molorchus</taxon>
    </lineage>
</organism>
<proteinExistence type="predicted"/>
<keyword evidence="2" id="KW-1185">Reference proteome</keyword>
<evidence type="ECO:0000313" key="2">
    <source>
        <dbReference type="Proteomes" id="UP001162164"/>
    </source>
</evidence>
<dbReference type="Proteomes" id="UP001162164">
    <property type="component" value="Unassembled WGS sequence"/>
</dbReference>
<accession>A0ABQ9JEZ1</accession>
<comment type="caution">
    <text evidence="1">The sequence shown here is derived from an EMBL/GenBank/DDBJ whole genome shotgun (WGS) entry which is preliminary data.</text>
</comment>
<gene>
    <name evidence="1" type="ORF">NQ317_000193</name>
</gene>
<name>A0ABQ9JEZ1_9CUCU</name>
<reference evidence="1" key="1">
    <citation type="journal article" date="2023" name="Insect Mol. Biol.">
        <title>Genome sequencing provides insights into the evolution of gene families encoding plant cell wall-degrading enzymes in longhorned beetles.</title>
        <authorList>
            <person name="Shin N.R."/>
            <person name="Okamura Y."/>
            <person name="Kirsch R."/>
            <person name="Pauchet Y."/>
        </authorList>
    </citation>
    <scope>NUCLEOTIDE SEQUENCE</scope>
    <source>
        <strain evidence="1">MMC_N1</strain>
    </source>
</reference>
<protein>
    <submittedName>
        <fullName evidence="1">Uncharacterized protein</fullName>
    </submittedName>
</protein>
<evidence type="ECO:0000313" key="1">
    <source>
        <dbReference type="EMBL" id="KAJ8976452.1"/>
    </source>
</evidence>
<sequence>MEKNERPNIKLSGTYTQISIWHPVLSNENKHGGSAIYVHIFVAAIEKSAIALLCHENAIIVATGDFNIRLTEDNQTFPTKKVNLHASKTKFSTDDPRIRECKNRLDILYVISNTDKSYRAAYNETKKDYNRLLAENKSAKLQKRIRESDNKSKCVWSIVNEESILTILSGGNIEKKLNGVCYSLRILSKYIDLQSLKVVYHANLKSIIQYGIIFYGQSTERDRYLRCLSNHRLLLIDMCSSLTKISVASVYPALKSISLYSFGPRKVKLLCPIDLL</sequence>